<dbReference type="Proteomes" id="UP000735302">
    <property type="component" value="Unassembled WGS sequence"/>
</dbReference>
<name>A0AAV4B7T8_9GAST</name>
<dbReference type="AlphaFoldDB" id="A0AAV4B7T8"/>
<comment type="caution">
    <text evidence="1">The sequence shown here is derived from an EMBL/GenBank/DDBJ whole genome shotgun (WGS) entry which is preliminary data.</text>
</comment>
<sequence length="114" mass="12782">MTPGVVLDILEYVNIAGVTQIRSFSHQHPSLSFREWRTTGLLSSGCCRMLESLEMRADSLANEARSQQQPDNPNTLTQVGKILLLRNAAQWEASVMIRPMDVRKLDNLVVISQS</sequence>
<gene>
    <name evidence="1" type="ORF">PoB_004217300</name>
</gene>
<keyword evidence="2" id="KW-1185">Reference proteome</keyword>
<reference evidence="1 2" key="1">
    <citation type="journal article" date="2021" name="Elife">
        <title>Chloroplast acquisition without the gene transfer in kleptoplastic sea slugs, Plakobranchus ocellatus.</title>
        <authorList>
            <person name="Maeda T."/>
            <person name="Takahashi S."/>
            <person name="Yoshida T."/>
            <person name="Shimamura S."/>
            <person name="Takaki Y."/>
            <person name="Nagai Y."/>
            <person name="Toyoda A."/>
            <person name="Suzuki Y."/>
            <person name="Arimoto A."/>
            <person name="Ishii H."/>
            <person name="Satoh N."/>
            <person name="Nishiyama T."/>
            <person name="Hasebe M."/>
            <person name="Maruyama T."/>
            <person name="Minagawa J."/>
            <person name="Obokata J."/>
            <person name="Shigenobu S."/>
        </authorList>
    </citation>
    <scope>NUCLEOTIDE SEQUENCE [LARGE SCALE GENOMIC DNA]</scope>
</reference>
<accession>A0AAV4B7T8</accession>
<protein>
    <submittedName>
        <fullName evidence="1">Uncharacterized protein</fullName>
    </submittedName>
</protein>
<proteinExistence type="predicted"/>
<evidence type="ECO:0000313" key="2">
    <source>
        <dbReference type="Proteomes" id="UP000735302"/>
    </source>
</evidence>
<evidence type="ECO:0000313" key="1">
    <source>
        <dbReference type="EMBL" id="GFO15668.1"/>
    </source>
</evidence>
<dbReference type="EMBL" id="BLXT01004610">
    <property type="protein sequence ID" value="GFO15668.1"/>
    <property type="molecule type" value="Genomic_DNA"/>
</dbReference>
<organism evidence="1 2">
    <name type="scientific">Plakobranchus ocellatus</name>
    <dbReference type="NCBI Taxonomy" id="259542"/>
    <lineage>
        <taxon>Eukaryota</taxon>
        <taxon>Metazoa</taxon>
        <taxon>Spiralia</taxon>
        <taxon>Lophotrochozoa</taxon>
        <taxon>Mollusca</taxon>
        <taxon>Gastropoda</taxon>
        <taxon>Heterobranchia</taxon>
        <taxon>Euthyneura</taxon>
        <taxon>Panpulmonata</taxon>
        <taxon>Sacoglossa</taxon>
        <taxon>Placobranchoidea</taxon>
        <taxon>Plakobranchidae</taxon>
        <taxon>Plakobranchus</taxon>
    </lineage>
</organism>